<reference evidence="1 2" key="1">
    <citation type="journal article" date="2018" name="Sci. Rep.">
        <title>A novel species of the marine cyanobacterium Acaryochloris with a unique pigment content and lifestyle.</title>
        <authorList>
            <person name="Partensky F."/>
            <person name="Six C."/>
            <person name="Ratin M."/>
            <person name="Garczarek L."/>
            <person name="Vaulot D."/>
            <person name="Probert I."/>
            <person name="Calteau A."/>
            <person name="Gourvil P."/>
            <person name="Marie D."/>
            <person name="Grebert T."/>
            <person name="Bouchier C."/>
            <person name="Le Panse S."/>
            <person name="Gachenot M."/>
            <person name="Rodriguez F."/>
            <person name="Garrido J.L."/>
        </authorList>
    </citation>
    <scope>NUCLEOTIDE SEQUENCE [LARGE SCALE GENOMIC DNA]</scope>
    <source>
        <strain evidence="1 2">RCC1774</strain>
    </source>
</reference>
<comment type="caution">
    <text evidence="1">The sequence shown here is derived from an EMBL/GenBank/DDBJ whole genome shotgun (WGS) entry which is preliminary data.</text>
</comment>
<dbReference type="RefSeq" id="WP_110987499.1">
    <property type="nucleotide sequence ID" value="NZ_CAWNWM010000012.1"/>
</dbReference>
<proteinExistence type="predicted"/>
<dbReference type="OrthoDB" id="514866at2"/>
<accession>A0A2W1JFB3</accession>
<dbReference type="Proteomes" id="UP000248857">
    <property type="component" value="Unassembled WGS sequence"/>
</dbReference>
<dbReference type="EMBL" id="PQWO01000012">
    <property type="protein sequence ID" value="PZD72156.1"/>
    <property type="molecule type" value="Genomic_DNA"/>
</dbReference>
<gene>
    <name evidence="1" type="ORF">C1752_04100</name>
</gene>
<evidence type="ECO:0000313" key="1">
    <source>
        <dbReference type="EMBL" id="PZD72156.1"/>
    </source>
</evidence>
<keyword evidence="2" id="KW-1185">Reference proteome</keyword>
<name>A0A2W1JFB3_9CYAN</name>
<dbReference type="AlphaFoldDB" id="A0A2W1JFB3"/>
<sequence>MTLQQYDIQYSELPLAVYSEIAAHLGQVESVETELLPQDAQEFDYMQSQVGWLRIRHPESLAKIDQEQLEKILDFYAERFGAWKRRSDDIA</sequence>
<protein>
    <submittedName>
        <fullName evidence="1">Uncharacterized protein</fullName>
    </submittedName>
</protein>
<evidence type="ECO:0000313" key="2">
    <source>
        <dbReference type="Proteomes" id="UP000248857"/>
    </source>
</evidence>
<organism evidence="1 2">
    <name type="scientific">Acaryochloris thomasi RCC1774</name>
    <dbReference type="NCBI Taxonomy" id="1764569"/>
    <lineage>
        <taxon>Bacteria</taxon>
        <taxon>Bacillati</taxon>
        <taxon>Cyanobacteriota</taxon>
        <taxon>Cyanophyceae</taxon>
        <taxon>Acaryochloridales</taxon>
        <taxon>Acaryochloridaceae</taxon>
        <taxon>Acaryochloris</taxon>
        <taxon>Acaryochloris thomasi</taxon>
    </lineage>
</organism>